<evidence type="ECO:0000313" key="2">
    <source>
        <dbReference type="Proteomes" id="UP000796880"/>
    </source>
</evidence>
<organism evidence="1 2">
    <name type="scientific">Rhamnella rubrinervis</name>
    <dbReference type="NCBI Taxonomy" id="2594499"/>
    <lineage>
        <taxon>Eukaryota</taxon>
        <taxon>Viridiplantae</taxon>
        <taxon>Streptophyta</taxon>
        <taxon>Embryophyta</taxon>
        <taxon>Tracheophyta</taxon>
        <taxon>Spermatophyta</taxon>
        <taxon>Magnoliopsida</taxon>
        <taxon>eudicotyledons</taxon>
        <taxon>Gunneridae</taxon>
        <taxon>Pentapetalae</taxon>
        <taxon>rosids</taxon>
        <taxon>fabids</taxon>
        <taxon>Rosales</taxon>
        <taxon>Rhamnaceae</taxon>
        <taxon>rhamnoid group</taxon>
        <taxon>Rhamneae</taxon>
        <taxon>Rhamnella</taxon>
    </lineage>
</organism>
<evidence type="ECO:0000313" key="1">
    <source>
        <dbReference type="EMBL" id="KAF3456559.1"/>
    </source>
</evidence>
<dbReference type="OrthoDB" id="1194650at2759"/>
<accession>A0A8K0MSM7</accession>
<dbReference type="AlphaFoldDB" id="A0A8K0MSM7"/>
<dbReference type="PANTHER" id="PTHR48449:SF1">
    <property type="entry name" value="DUF1985 DOMAIN-CONTAINING PROTEIN"/>
    <property type="match status" value="1"/>
</dbReference>
<name>A0A8K0MSM7_9ROSA</name>
<dbReference type="PANTHER" id="PTHR48449">
    <property type="entry name" value="DUF1985 DOMAIN-CONTAINING PROTEIN"/>
    <property type="match status" value="1"/>
</dbReference>
<sequence length="151" mass="17530">MGSQQHDLLLPLWISDTYFGGSKKLVLSKAHKSTTEPNHMEMVDDLKFFNSYPWGTSSFNVTIRSLHVAFEHRCSKTSNNSHTYNIIGFPMPFMVFSIEDRLSHIEDMITVWRQRLMMIVTPHNSDREQFDFDVHGAYDDDGHKANFDDAK</sequence>
<comment type="caution">
    <text evidence="1">The sequence shown here is derived from an EMBL/GenBank/DDBJ whole genome shotgun (WGS) entry which is preliminary data.</text>
</comment>
<reference evidence="1" key="1">
    <citation type="submission" date="2020-03" db="EMBL/GenBank/DDBJ databases">
        <title>A high-quality chromosome-level genome assembly of a woody plant with both climbing and erect habits, Rhamnella rubrinervis.</title>
        <authorList>
            <person name="Lu Z."/>
            <person name="Yang Y."/>
            <person name="Zhu X."/>
            <person name="Sun Y."/>
        </authorList>
    </citation>
    <scope>NUCLEOTIDE SEQUENCE</scope>
    <source>
        <strain evidence="1">BYM</strain>
        <tissue evidence="1">Leaf</tissue>
    </source>
</reference>
<evidence type="ECO:0008006" key="3">
    <source>
        <dbReference type="Google" id="ProtNLM"/>
    </source>
</evidence>
<dbReference type="Proteomes" id="UP000796880">
    <property type="component" value="Unassembled WGS sequence"/>
</dbReference>
<gene>
    <name evidence="1" type="ORF">FNV43_RR01212</name>
</gene>
<keyword evidence="2" id="KW-1185">Reference proteome</keyword>
<dbReference type="EMBL" id="VOIH02000001">
    <property type="protein sequence ID" value="KAF3456559.1"/>
    <property type="molecule type" value="Genomic_DNA"/>
</dbReference>
<proteinExistence type="predicted"/>
<protein>
    <recommendedName>
        <fullName evidence="3">DUF1985 domain-containing protein</fullName>
    </recommendedName>
</protein>